<keyword evidence="7" id="KW-0998">Cell outer membrane</keyword>
<evidence type="ECO:0000259" key="9">
    <source>
        <dbReference type="PROSITE" id="PS51779"/>
    </source>
</evidence>
<dbReference type="AlphaFoldDB" id="A0A9X4RX52"/>
<dbReference type="GO" id="GO:0019867">
    <property type="term" value="C:outer membrane"/>
    <property type="evidence" value="ECO:0007669"/>
    <property type="project" value="InterPro"/>
</dbReference>
<comment type="caution">
    <text evidence="10">The sequence shown here is derived from an EMBL/GenBank/DDBJ whole genome shotgun (WGS) entry which is preliminary data.</text>
</comment>
<dbReference type="InterPro" id="IPR034746">
    <property type="entry name" value="POTRA"/>
</dbReference>
<dbReference type="GO" id="GO:0071709">
    <property type="term" value="P:membrane assembly"/>
    <property type="evidence" value="ECO:0007669"/>
    <property type="project" value="InterPro"/>
</dbReference>
<dbReference type="PANTHER" id="PTHR12815">
    <property type="entry name" value="SORTING AND ASSEMBLY MACHINERY SAMM50 PROTEIN FAMILY MEMBER"/>
    <property type="match status" value="1"/>
</dbReference>
<dbReference type="InterPro" id="IPR023707">
    <property type="entry name" value="OM_assembly_BamA"/>
</dbReference>
<keyword evidence="5" id="KW-0677">Repeat</keyword>
<feature type="chain" id="PRO_5040921458" evidence="8">
    <location>
        <begin position="21"/>
        <end position="880"/>
    </location>
</feature>
<dbReference type="Pfam" id="PF01103">
    <property type="entry name" value="Omp85"/>
    <property type="match status" value="1"/>
</dbReference>
<sequence length="880" mass="98862">MMKKLYILTLFSCVTLSAQVDSTGIQPKKVVDFNVDSTQINTHGVFNFEKVGSKQDTLTAPAQVTEMPGSSVEMMAQYILKGLDVSGGTPYSTNQILRFTGLQLGEEIEIPGAKINNAIKKLWRTNLFSDVEFFATKVVGNEIYLRVNLVALPKINEVEVVGVKKSLRETLIKDNKLKLNEKITQNLINQTRINIKNHFTGKGFPDAKVDFTTVPVEGKNLTEDVKIVIDKGPRVKVKDIIIEGNKELKSGMLRRKGFKNTSRTDLRSILKSSKLVPKDFEEDKENLIDVYKGYGFRDAKIVSDTIERVSENRYVVKVKVDEGERYYLGDVTFVGNSVYDTEILERIFAYKKGDAYDAVGINKKVSGSDKDDDIHTLYLNNGYLFSNAMPIEKSVKNDTIDLEIRIQEGEQATWNRVTFNGNTQTHDHVIARELMTRPGDLFSKSDIKRTYFKLGGLGFFDPQQISQDIKPNVEDNTVDIDWKLAPKSSSQIELQGGYGGGRFIGTLGLTFQNFSIGNLFKGEAWKPVPLGDGQALSIRAQAGSYFSNYSISFTEPWIGGSKPTALSLSVYNSNYKNLYSSEDSKLRILGASVGLNKLLAWPDDYFRLNQAVSFQNYNFENYRYNVGTIQYENGQSNNLAYQIGLSRLSAGNDPVFPTYGSDFNVSLKVTPPYSLLNNNKDYKALKEEGNFEQLYKWLEYYKVQFSGNWYKELVGKLVLRTGAEFGLLGNYNKDIGISPFERFFMGGTGLQANRFDGREIVPLRGYQDFTDGGGQVGRDITPLGGGTIYDKFLLELRYPITMGQQAKIFGLGFFEAGNTWDDHKEFKPFELKRSAGVGIRVFMSAFGMLGFDFGYGFDPYLNSSGEASGWQTHFIFGQSF</sequence>
<reference evidence="10" key="1">
    <citation type="submission" date="2022-07" db="EMBL/GenBank/DDBJ databases">
        <title>Description and genome-wide analysis of Profundicola chukchiensis gen. nov., sp. nov., marine bacteria isolated from bottom sediments of the Chukchi Sea.</title>
        <authorList>
            <person name="Romanenko L."/>
            <person name="Otstavnykh N."/>
            <person name="Kurilenko V."/>
            <person name="Eremeev V."/>
            <person name="Velansky P."/>
            <person name="Mikhailov V."/>
            <person name="Isaeva M."/>
        </authorList>
    </citation>
    <scope>NUCLEOTIDE SEQUENCE</scope>
    <source>
        <strain evidence="10">KMM 9713</strain>
    </source>
</reference>
<keyword evidence="11" id="KW-1185">Reference proteome</keyword>
<feature type="domain" description="POTRA" evidence="9">
    <location>
        <begin position="326"/>
        <end position="409"/>
    </location>
</feature>
<evidence type="ECO:0000313" key="10">
    <source>
        <dbReference type="EMBL" id="MDG4945629.1"/>
    </source>
</evidence>
<dbReference type="InterPro" id="IPR039910">
    <property type="entry name" value="D15-like"/>
</dbReference>
<keyword evidence="2" id="KW-1134">Transmembrane beta strand</keyword>
<accession>A0A9X4RX52</accession>
<keyword evidence="4 8" id="KW-0732">Signal</keyword>
<dbReference type="PIRSF" id="PIRSF006076">
    <property type="entry name" value="OM_assembly_OMP85"/>
    <property type="match status" value="1"/>
</dbReference>
<evidence type="ECO:0000256" key="7">
    <source>
        <dbReference type="ARBA" id="ARBA00023237"/>
    </source>
</evidence>
<keyword evidence="3" id="KW-0812">Transmembrane</keyword>
<protein>
    <submittedName>
        <fullName evidence="10">BamA/TamA family outer membrane protein</fullName>
    </submittedName>
</protein>
<evidence type="ECO:0000256" key="8">
    <source>
        <dbReference type="SAM" id="SignalP"/>
    </source>
</evidence>
<evidence type="ECO:0000256" key="1">
    <source>
        <dbReference type="ARBA" id="ARBA00004370"/>
    </source>
</evidence>
<proteinExistence type="predicted"/>
<organism evidence="10 11">
    <name type="scientific">Profundicola chukchiensis</name>
    <dbReference type="NCBI Taxonomy" id="2961959"/>
    <lineage>
        <taxon>Bacteria</taxon>
        <taxon>Pseudomonadati</taxon>
        <taxon>Bacteroidota</taxon>
        <taxon>Flavobacteriia</taxon>
        <taxon>Flavobacteriales</taxon>
        <taxon>Weeksellaceae</taxon>
        <taxon>Profundicola</taxon>
    </lineage>
</organism>
<dbReference type="InterPro" id="IPR000184">
    <property type="entry name" value="Bac_surfAg_D15"/>
</dbReference>
<evidence type="ECO:0000256" key="2">
    <source>
        <dbReference type="ARBA" id="ARBA00022452"/>
    </source>
</evidence>
<evidence type="ECO:0000256" key="6">
    <source>
        <dbReference type="ARBA" id="ARBA00023136"/>
    </source>
</evidence>
<dbReference type="EMBL" id="JANCMU010000001">
    <property type="protein sequence ID" value="MDG4945629.1"/>
    <property type="molecule type" value="Genomic_DNA"/>
</dbReference>
<evidence type="ECO:0000313" key="11">
    <source>
        <dbReference type="Proteomes" id="UP001152599"/>
    </source>
</evidence>
<dbReference type="Pfam" id="PF07244">
    <property type="entry name" value="POTRA"/>
    <property type="match status" value="3"/>
</dbReference>
<comment type="subcellular location">
    <subcellularLocation>
        <location evidence="1">Membrane</location>
    </subcellularLocation>
</comment>
<keyword evidence="6" id="KW-0472">Membrane</keyword>
<evidence type="ECO:0000256" key="5">
    <source>
        <dbReference type="ARBA" id="ARBA00022737"/>
    </source>
</evidence>
<dbReference type="Proteomes" id="UP001152599">
    <property type="component" value="Unassembled WGS sequence"/>
</dbReference>
<dbReference type="RefSeq" id="WP_304420195.1">
    <property type="nucleotide sequence ID" value="NZ_JANCMU010000001.1"/>
</dbReference>
<name>A0A9X4RX52_9FLAO</name>
<dbReference type="PROSITE" id="PS51779">
    <property type="entry name" value="POTRA"/>
    <property type="match status" value="1"/>
</dbReference>
<gene>
    <name evidence="10" type="ORF">NMK71_04315</name>
</gene>
<dbReference type="Gene3D" id="3.10.20.310">
    <property type="entry name" value="membrane protein fhac"/>
    <property type="match status" value="5"/>
</dbReference>
<feature type="signal peptide" evidence="8">
    <location>
        <begin position="1"/>
        <end position="20"/>
    </location>
</feature>
<dbReference type="PANTHER" id="PTHR12815:SF47">
    <property type="entry name" value="TRANSLOCATION AND ASSEMBLY MODULE SUBUNIT TAMA"/>
    <property type="match status" value="1"/>
</dbReference>
<evidence type="ECO:0000256" key="4">
    <source>
        <dbReference type="ARBA" id="ARBA00022729"/>
    </source>
</evidence>
<dbReference type="InterPro" id="IPR010827">
    <property type="entry name" value="BamA/TamA_POTRA"/>
</dbReference>
<evidence type="ECO:0000256" key="3">
    <source>
        <dbReference type="ARBA" id="ARBA00022692"/>
    </source>
</evidence>
<dbReference type="Gene3D" id="2.40.160.50">
    <property type="entry name" value="membrane protein fhac: a member of the omp85/tpsb transporter family"/>
    <property type="match status" value="1"/>
</dbReference>